<feature type="transmembrane region" description="Helical" evidence="16">
    <location>
        <begin position="334"/>
        <end position="359"/>
    </location>
</feature>
<feature type="binding site" evidence="14">
    <location>
        <position position="568"/>
    </location>
    <ligand>
        <name>ATP</name>
        <dbReference type="ChEBI" id="CHEBI:30616"/>
    </ligand>
</feature>
<comment type="catalytic activity">
    <reaction evidence="12 16">
        <text>ATP + H2O + phospholipidSide 1 = ADP + phosphate + phospholipidSide 2.</text>
        <dbReference type="EC" id="7.6.2.1"/>
    </reaction>
</comment>
<feature type="binding site" evidence="14">
    <location>
        <position position="545"/>
    </location>
    <ligand>
        <name>ATP</name>
        <dbReference type="ChEBI" id="CHEBI:30616"/>
    </ligand>
</feature>
<dbReference type="EC" id="7.6.2.1" evidence="16"/>
<evidence type="ECO:0000256" key="8">
    <source>
        <dbReference type="ARBA" id="ARBA00022842"/>
    </source>
</evidence>
<evidence type="ECO:0000256" key="4">
    <source>
        <dbReference type="ARBA" id="ARBA00022692"/>
    </source>
</evidence>
<dbReference type="GO" id="GO:0007030">
    <property type="term" value="P:Golgi organization"/>
    <property type="evidence" value="ECO:0007669"/>
    <property type="project" value="TreeGrafter"/>
</dbReference>
<dbReference type="SFLD" id="SFLDG00002">
    <property type="entry name" value="C1.7:_P-type_atpase_like"/>
    <property type="match status" value="1"/>
</dbReference>
<feature type="binding site" evidence="15">
    <location>
        <position position="407"/>
    </location>
    <ligand>
        <name>Mg(2+)</name>
        <dbReference type="ChEBI" id="CHEBI:18420"/>
    </ligand>
</feature>
<dbReference type="SFLD" id="SFLDF00027">
    <property type="entry name" value="p-type_atpase"/>
    <property type="match status" value="1"/>
</dbReference>
<dbReference type="Pfam" id="PF16209">
    <property type="entry name" value="PhoLip_ATPase_N"/>
    <property type="match status" value="1"/>
</dbReference>
<dbReference type="SUPFAM" id="SSF81665">
    <property type="entry name" value="Calcium ATPase, transmembrane domain M"/>
    <property type="match status" value="1"/>
</dbReference>
<name>A0A8C5F6A9_GADMO</name>
<gene>
    <name evidence="20" type="primary">atp8b3</name>
</gene>
<dbReference type="Pfam" id="PF13246">
    <property type="entry name" value="Cation_ATPase"/>
    <property type="match status" value="1"/>
</dbReference>
<keyword evidence="4 16" id="KW-0812">Transmembrane</keyword>
<proteinExistence type="inferred from homology"/>
<dbReference type="SFLD" id="SFLDS00003">
    <property type="entry name" value="Haloacid_Dehalogenase"/>
    <property type="match status" value="1"/>
</dbReference>
<feature type="active site" description="4-aspartylphosphate intermediate" evidence="13">
    <location>
        <position position="407"/>
    </location>
</feature>
<dbReference type="InterPro" id="IPR023298">
    <property type="entry name" value="ATPase_P-typ_TM_dom_sf"/>
</dbReference>
<dbReference type="OMA" id="DILMFFR"/>
<dbReference type="InterPro" id="IPR018303">
    <property type="entry name" value="ATPase_P-typ_P_site"/>
</dbReference>
<dbReference type="Proteomes" id="UP000694546">
    <property type="component" value="Chromosome 12"/>
</dbReference>
<feature type="binding site" evidence="14">
    <location>
        <position position="407"/>
    </location>
    <ligand>
        <name>ATP</name>
        <dbReference type="ChEBI" id="CHEBI:30616"/>
    </ligand>
</feature>
<evidence type="ECO:0000256" key="1">
    <source>
        <dbReference type="ARBA" id="ARBA00001946"/>
    </source>
</evidence>
<feature type="domain" description="P-type ATPase C-terminal" evidence="19">
    <location>
        <begin position="832"/>
        <end position="1074"/>
    </location>
</feature>
<comment type="cofactor">
    <cofactor evidence="1 15">
        <name>Mg(2+)</name>
        <dbReference type="ChEBI" id="CHEBI:18420"/>
    </cofactor>
</comment>
<organism evidence="20 21">
    <name type="scientific">Gadus morhua</name>
    <name type="common">Atlantic cod</name>
    <dbReference type="NCBI Taxonomy" id="8049"/>
    <lineage>
        <taxon>Eukaryota</taxon>
        <taxon>Metazoa</taxon>
        <taxon>Chordata</taxon>
        <taxon>Craniata</taxon>
        <taxon>Vertebrata</taxon>
        <taxon>Euteleostomi</taxon>
        <taxon>Actinopterygii</taxon>
        <taxon>Neopterygii</taxon>
        <taxon>Teleostei</taxon>
        <taxon>Neoteleostei</taxon>
        <taxon>Acanthomorphata</taxon>
        <taxon>Zeiogadaria</taxon>
        <taxon>Gadariae</taxon>
        <taxon>Gadiformes</taxon>
        <taxon>Gadoidei</taxon>
        <taxon>Gadidae</taxon>
        <taxon>Gadus</taxon>
    </lineage>
</organism>
<evidence type="ECO:0000256" key="12">
    <source>
        <dbReference type="ARBA" id="ARBA00034036"/>
    </source>
</evidence>
<feature type="binding site" evidence="15">
    <location>
        <position position="810"/>
    </location>
    <ligand>
        <name>Mg(2+)</name>
        <dbReference type="ChEBI" id="CHEBI:18420"/>
    </ligand>
</feature>
<comment type="subcellular location">
    <subcellularLocation>
        <location evidence="2 16">Membrane</location>
        <topology evidence="2 16">Multi-pass membrane protein</topology>
    </subcellularLocation>
</comment>
<feature type="transmembrane region" description="Helical" evidence="16">
    <location>
        <begin position="1003"/>
        <end position="1023"/>
    </location>
</feature>
<dbReference type="Ensembl" id="ENSGMOT00000009749.2">
    <property type="protein sequence ID" value="ENSGMOP00000009493.2"/>
    <property type="gene ID" value="ENSGMOG00000008846.2"/>
</dbReference>
<feature type="binding site" evidence="14">
    <location>
        <position position="409"/>
    </location>
    <ligand>
        <name>ATP</name>
        <dbReference type="ChEBI" id="CHEBI:30616"/>
    </ligand>
</feature>
<evidence type="ECO:0000256" key="7">
    <source>
        <dbReference type="ARBA" id="ARBA00022840"/>
    </source>
</evidence>
<feature type="transmembrane region" description="Helical" evidence="16">
    <location>
        <begin position="288"/>
        <end position="314"/>
    </location>
</feature>
<dbReference type="GO" id="GO:0000287">
    <property type="term" value="F:magnesium ion binding"/>
    <property type="evidence" value="ECO:0007669"/>
    <property type="project" value="UniProtKB-UniRule"/>
</dbReference>
<dbReference type="Gene3D" id="2.70.150.10">
    <property type="entry name" value="Calcium-transporting ATPase, cytoplasmic transduction domain A"/>
    <property type="match status" value="1"/>
</dbReference>
<dbReference type="PANTHER" id="PTHR24092">
    <property type="entry name" value="PROBABLE PHOSPHOLIPID-TRANSPORTING ATPASE"/>
    <property type="match status" value="1"/>
</dbReference>
<dbReference type="InterPro" id="IPR036412">
    <property type="entry name" value="HAD-like_sf"/>
</dbReference>
<dbReference type="GeneTree" id="ENSGT00940000160463"/>
<evidence type="ECO:0000256" key="5">
    <source>
        <dbReference type="ARBA" id="ARBA00022723"/>
    </source>
</evidence>
<dbReference type="GO" id="GO:0016887">
    <property type="term" value="F:ATP hydrolysis activity"/>
    <property type="evidence" value="ECO:0007669"/>
    <property type="project" value="InterPro"/>
</dbReference>
<evidence type="ECO:0000256" key="2">
    <source>
        <dbReference type="ARBA" id="ARBA00004141"/>
    </source>
</evidence>
<feature type="transmembrane region" description="Helical" evidence="16">
    <location>
        <begin position="1050"/>
        <end position="1076"/>
    </location>
</feature>
<keyword evidence="11 16" id="KW-0472">Membrane</keyword>
<accession>A0A8C5F6A9</accession>
<dbReference type="Gene3D" id="3.40.50.1000">
    <property type="entry name" value="HAD superfamily/HAD-like"/>
    <property type="match status" value="1"/>
</dbReference>
<evidence type="ECO:0000259" key="19">
    <source>
        <dbReference type="Pfam" id="PF16212"/>
    </source>
</evidence>
<evidence type="ECO:0000256" key="16">
    <source>
        <dbReference type="RuleBase" id="RU362033"/>
    </source>
</evidence>
<feature type="domain" description="P-type ATPase N-terminal" evidence="18">
    <location>
        <begin position="40"/>
        <end position="93"/>
    </location>
</feature>
<dbReference type="InterPro" id="IPR008250">
    <property type="entry name" value="ATPase_P-typ_transduc_dom_A_sf"/>
</dbReference>
<evidence type="ECO:0000256" key="13">
    <source>
        <dbReference type="PIRSR" id="PIRSR606539-1"/>
    </source>
</evidence>
<evidence type="ECO:0000256" key="15">
    <source>
        <dbReference type="PIRSR" id="PIRSR606539-3"/>
    </source>
</evidence>
<dbReference type="GO" id="GO:0045332">
    <property type="term" value="P:phospholipid translocation"/>
    <property type="evidence" value="ECO:0007669"/>
    <property type="project" value="TreeGrafter"/>
</dbReference>
<evidence type="ECO:0000256" key="17">
    <source>
        <dbReference type="SAM" id="MobiDB-lite"/>
    </source>
</evidence>
<protein>
    <recommendedName>
        <fullName evidence="16">Phospholipid-transporting ATPase</fullName>
        <ecNumber evidence="16">7.6.2.1</ecNumber>
    </recommendedName>
</protein>
<evidence type="ECO:0000256" key="10">
    <source>
        <dbReference type="ARBA" id="ARBA00022989"/>
    </source>
</evidence>
<dbReference type="InterPro" id="IPR001757">
    <property type="entry name" value="P_typ_ATPase"/>
</dbReference>
<feature type="transmembrane region" description="Helical" evidence="16">
    <location>
        <begin position="71"/>
        <end position="91"/>
    </location>
</feature>
<dbReference type="InterPro" id="IPR023299">
    <property type="entry name" value="ATPase_P-typ_cyto_dom_N"/>
</dbReference>
<feature type="binding site" evidence="14">
    <location>
        <position position="786"/>
    </location>
    <ligand>
        <name>ATP</name>
        <dbReference type="ChEBI" id="CHEBI:30616"/>
    </ligand>
</feature>
<feature type="transmembrane region" description="Helical" evidence="16">
    <location>
        <begin position="937"/>
        <end position="963"/>
    </location>
</feature>
<feature type="binding site" evidence="14">
    <location>
        <position position="601"/>
    </location>
    <ligand>
        <name>ATP</name>
        <dbReference type="ChEBI" id="CHEBI:30616"/>
    </ligand>
</feature>
<evidence type="ECO:0000259" key="18">
    <source>
        <dbReference type="Pfam" id="PF16209"/>
    </source>
</evidence>
<feature type="binding site" evidence="14">
    <location>
        <position position="504"/>
    </location>
    <ligand>
        <name>ATP</name>
        <dbReference type="ChEBI" id="CHEBI:30616"/>
    </ligand>
</feature>
<dbReference type="SUPFAM" id="SSF81660">
    <property type="entry name" value="Metal cation-transporting ATPase, ATP-binding domain N"/>
    <property type="match status" value="1"/>
</dbReference>
<dbReference type="InterPro" id="IPR006539">
    <property type="entry name" value="P-type_ATPase_IV"/>
</dbReference>
<sequence>MAIGDNTKADLELTWEVRANCRQRYARGRRRSFLCFRWGQYADNTVRSYKYSLLTFLPLTLFEQFHRVANIYYLLIVVMQAIPAIASLRWYTNAIPLILVLTVRGLKDLATDLARRKSDSQINSRASDVLDSTSFCTVQWKDLCVGDVVRIHKDQPVPADLLLLCSSEEYSLCYVETADIDGETNLKYKQALSITHNELTSEPSEKSLADFDGVVWCERPNNRLYAFRGHLRWHGEDHVLNNDHILLRGTVLRNTQVAYGLMIYAGADTKILRSCGKLRVKSTHVDRLLNKMVIGIFAFVLLTSLLMAVGHGAFESQVSRFIPALSALTVNGDPVYSAFLTFWSYIIVLNPLIPMALYISFDVIHVLHSLFINWDVEMRWEKKDSPARARNTSLNEQLGQVGHLLSDKTGTLTQNHLLFRQCCIAGRVYGDASISVEETQQMDLSWNPFASGQLSMWAPELVQLLRARQCPIVSEFFTALALCHTVMPEQSKGALLYKASSPDEEALVGAARDLGWVFHSRRRDNLTLLELGVTREYQLLATLEFTSQRRRMSILVRDPEGGLKLYCKGADMVILERLQAGCPCLESTERALESFAQTCLRTLCVAVRCVPEELWECWSKVLTDAATMATGERDAVLEALHGDMESQLLLLGATAIEDRLQEGVPDTIALLREAGLKIWVLTGDKTETAVNIGYFSKLLDPDTCLLGGQELREVLRSADPGYSASSSRQGNAWCVNMKTARAKTALVISGPELAEFVQEPGMGAKLIGLAAQCQSVLCCRVTPGQKADIVTLIRKYSSSITMAIGDGANDVNMIKTAHIGVGIAGVEGGQAVQNADFSLAQFRFLQRLLLVHGRWSYRRITFFVLFFIHKTCNFALVNIWFGFFNGFSAQSMYENWFIAMYTSLYTSIPIQLYAFFEQDVSAESSLKSPGLYRPGPLNRLFNPLTIAAMLAQTLFSSLVLFFIPYGVFHDSPLDYQTLAVTVSMADIFCVDAELLLLTRHWTVFNAVFLCIAFGFFFIVTRITQQPRLFQLAPADYFFVGVSENAFANPLVWLTALLAGVTAALPALFVFVFNVLLSRPDTHRVHSLAGPRPVELRSKVRRIDSGRRPSGVASRVSSKGAAPASGGPHPHPHHPRGLPLLGDRPTVDGSGIELNVPFIGQKLLPAIGKKPDHD</sequence>
<feature type="binding site" evidence="14">
    <location>
        <position position="809"/>
    </location>
    <ligand>
        <name>ATP</name>
        <dbReference type="ChEBI" id="CHEBI:30616"/>
    </ligand>
</feature>
<dbReference type="Pfam" id="PF16212">
    <property type="entry name" value="PhoLip_ATPase_C"/>
    <property type="match status" value="1"/>
</dbReference>
<dbReference type="NCBIfam" id="TIGR01494">
    <property type="entry name" value="ATPase_P-type"/>
    <property type="match status" value="1"/>
</dbReference>
<feature type="binding site" evidence="14">
    <location>
        <position position="683"/>
    </location>
    <ligand>
        <name>ATP</name>
        <dbReference type="ChEBI" id="CHEBI:30616"/>
    </ligand>
</feature>
<feature type="binding site" evidence="14">
    <location>
        <position position="682"/>
    </location>
    <ligand>
        <name>ATP</name>
        <dbReference type="ChEBI" id="CHEBI:30616"/>
    </ligand>
</feature>
<feature type="region of interest" description="Disordered" evidence="17">
    <location>
        <begin position="1098"/>
        <end position="1143"/>
    </location>
</feature>
<reference evidence="20" key="1">
    <citation type="submission" date="2025-08" db="UniProtKB">
        <authorList>
            <consortium name="Ensembl"/>
        </authorList>
    </citation>
    <scope>IDENTIFICATION</scope>
</reference>
<evidence type="ECO:0000313" key="21">
    <source>
        <dbReference type="Proteomes" id="UP000694546"/>
    </source>
</evidence>
<evidence type="ECO:0000256" key="3">
    <source>
        <dbReference type="ARBA" id="ARBA00008109"/>
    </source>
</evidence>
<feature type="binding site" evidence="15">
    <location>
        <position position="409"/>
    </location>
    <ligand>
        <name>Mg(2+)</name>
        <dbReference type="ChEBI" id="CHEBI:18420"/>
    </ligand>
</feature>
<feature type="binding site" evidence="14">
    <location>
        <position position="780"/>
    </location>
    <ligand>
        <name>ATP</name>
        <dbReference type="ChEBI" id="CHEBI:30616"/>
    </ligand>
</feature>
<keyword evidence="21" id="KW-1185">Reference proteome</keyword>
<keyword evidence="9 16" id="KW-1278">Translocase</keyword>
<dbReference type="InterPro" id="IPR032631">
    <property type="entry name" value="P-type_ATPase_N"/>
</dbReference>
<dbReference type="InterPro" id="IPR044492">
    <property type="entry name" value="P_typ_ATPase_HD_dom"/>
</dbReference>
<dbReference type="PRINTS" id="PR00119">
    <property type="entry name" value="CATATPASE"/>
</dbReference>
<feature type="transmembrane region" description="Helical" evidence="16">
    <location>
        <begin position="896"/>
        <end position="916"/>
    </location>
</feature>
<keyword evidence="5 15" id="KW-0479">Metal-binding</keyword>
<evidence type="ECO:0000256" key="9">
    <source>
        <dbReference type="ARBA" id="ARBA00022967"/>
    </source>
</evidence>
<evidence type="ECO:0000313" key="20">
    <source>
        <dbReference type="Ensembl" id="ENSGMOP00000009493.2"/>
    </source>
</evidence>
<evidence type="ECO:0000256" key="11">
    <source>
        <dbReference type="ARBA" id="ARBA00023136"/>
    </source>
</evidence>
<dbReference type="OrthoDB" id="377733at2759"/>
<reference evidence="20" key="2">
    <citation type="submission" date="2025-09" db="UniProtKB">
        <authorList>
            <consortium name="Ensembl"/>
        </authorList>
    </citation>
    <scope>IDENTIFICATION</scope>
</reference>
<dbReference type="AlphaFoldDB" id="A0A8C5F6A9"/>
<dbReference type="GO" id="GO:0005524">
    <property type="term" value="F:ATP binding"/>
    <property type="evidence" value="ECO:0007669"/>
    <property type="project" value="UniProtKB-UniRule"/>
</dbReference>
<evidence type="ECO:0000256" key="6">
    <source>
        <dbReference type="ARBA" id="ARBA00022741"/>
    </source>
</evidence>
<comment type="similarity">
    <text evidence="3 16">Belongs to the cation transport ATPase (P-type) (TC 3.A.3) family. Type IV subfamily.</text>
</comment>
<feature type="binding site" evidence="14">
    <location>
        <position position="810"/>
    </location>
    <ligand>
        <name>ATP</name>
        <dbReference type="ChEBI" id="CHEBI:30616"/>
    </ligand>
</feature>
<feature type="transmembrane region" description="Helical" evidence="16">
    <location>
        <begin position="862"/>
        <end position="884"/>
    </location>
</feature>
<dbReference type="InterPro" id="IPR032630">
    <property type="entry name" value="P_typ_ATPase_c"/>
</dbReference>
<dbReference type="PANTHER" id="PTHR24092:SF198">
    <property type="entry name" value="PHOSPHOLIPID-TRANSPORTING ATPASE"/>
    <property type="match status" value="1"/>
</dbReference>
<evidence type="ECO:0000256" key="14">
    <source>
        <dbReference type="PIRSR" id="PIRSR606539-2"/>
    </source>
</evidence>
<keyword evidence="10 16" id="KW-1133">Transmembrane helix</keyword>
<dbReference type="Gene3D" id="3.40.1110.10">
    <property type="entry name" value="Calcium-transporting ATPase, cytoplasmic domain N"/>
    <property type="match status" value="1"/>
</dbReference>
<dbReference type="NCBIfam" id="TIGR01652">
    <property type="entry name" value="ATPase-Plipid"/>
    <property type="match status" value="1"/>
</dbReference>
<dbReference type="GO" id="GO:0140326">
    <property type="term" value="F:ATPase-coupled intramembrane lipid transporter activity"/>
    <property type="evidence" value="ECO:0007669"/>
    <property type="project" value="UniProtKB-EC"/>
</dbReference>
<feature type="binding site" evidence="15">
    <location>
        <position position="806"/>
    </location>
    <ligand>
        <name>Mg(2+)</name>
        <dbReference type="ChEBI" id="CHEBI:18420"/>
    </ligand>
</feature>
<dbReference type="SUPFAM" id="SSF81653">
    <property type="entry name" value="Calcium ATPase, transduction domain A"/>
    <property type="match status" value="1"/>
</dbReference>
<feature type="binding site" evidence="14">
    <location>
        <position position="408"/>
    </location>
    <ligand>
        <name>ATP</name>
        <dbReference type="ChEBI" id="CHEBI:30616"/>
    </ligand>
</feature>
<dbReference type="GO" id="GO:0005886">
    <property type="term" value="C:plasma membrane"/>
    <property type="evidence" value="ECO:0007669"/>
    <property type="project" value="TreeGrafter"/>
</dbReference>
<dbReference type="GO" id="GO:0005802">
    <property type="term" value="C:trans-Golgi network"/>
    <property type="evidence" value="ECO:0007669"/>
    <property type="project" value="TreeGrafter"/>
</dbReference>
<keyword evidence="8 15" id="KW-0460">Magnesium</keyword>
<keyword evidence="6 14" id="KW-0547">Nucleotide-binding</keyword>
<feature type="binding site" evidence="14">
    <location>
        <position position="684"/>
    </location>
    <ligand>
        <name>ATP</name>
        <dbReference type="ChEBI" id="CHEBI:30616"/>
    </ligand>
</feature>
<keyword evidence="7 14" id="KW-0067">ATP-binding</keyword>
<dbReference type="SUPFAM" id="SSF56784">
    <property type="entry name" value="HAD-like"/>
    <property type="match status" value="1"/>
</dbReference>
<dbReference type="InterPro" id="IPR023214">
    <property type="entry name" value="HAD_sf"/>
</dbReference>
<dbReference type="PROSITE" id="PS00154">
    <property type="entry name" value="ATPASE_E1_E2"/>
    <property type="match status" value="1"/>
</dbReference>